<dbReference type="Gene3D" id="3.80.10.10">
    <property type="entry name" value="Ribonuclease Inhibitor"/>
    <property type="match status" value="1"/>
</dbReference>
<organism evidence="1 2">
    <name type="scientific">Blyttiomyces helicus</name>
    <dbReference type="NCBI Taxonomy" id="388810"/>
    <lineage>
        <taxon>Eukaryota</taxon>
        <taxon>Fungi</taxon>
        <taxon>Fungi incertae sedis</taxon>
        <taxon>Chytridiomycota</taxon>
        <taxon>Chytridiomycota incertae sedis</taxon>
        <taxon>Chytridiomycetes</taxon>
        <taxon>Chytridiomycetes incertae sedis</taxon>
        <taxon>Blyttiomyces</taxon>
    </lineage>
</organism>
<dbReference type="SUPFAM" id="SSF52047">
    <property type="entry name" value="RNI-like"/>
    <property type="match status" value="1"/>
</dbReference>
<gene>
    <name evidence="1" type="ORF">BDK51DRAFT_38370</name>
</gene>
<keyword evidence="2" id="KW-1185">Reference proteome</keyword>
<dbReference type="Proteomes" id="UP000269721">
    <property type="component" value="Unassembled WGS sequence"/>
</dbReference>
<dbReference type="InterPro" id="IPR032675">
    <property type="entry name" value="LRR_dom_sf"/>
</dbReference>
<dbReference type="AlphaFoldDB" id="A0A4P9WPL9"/>
<proteinExistence type="predicted"/>
<accession>A0A4P9WPL9</accession>
<sequence length="489" mass="54290">MPTPSVAELPLATPHSLLHPLRMPEILRRIMQTIRTFCDDDGNRTLAAAAGVCRLWCPLACEVLWEYRLVAKYPVTADLMKAAIEEYSTDSSDYRRGGRPTYNAAIDFDIFAASTHVCLLGGPPLGTYLRILDICKENMFDSFSEVDLVEMFTAFHCPRLRAIKWAPSRDRLGSLLPSFAILFRACPNLVALDVLVEEGPYDGVEEAGEPAANPLKGVEDAFWMSDEGRKVDAGIARLQVLGLGCMSDNPNPHCWARFHRALGPNLLEWRGPPSYRDHFNILDQCPNLTHVVGFSFEYDPKKPHFAFPRGKRYPTVKALSFRSPEKPYSPEEGDSIVTSLLQTFPGIAHLATNNVNVTSALFPILSAHTPLHSLSLSGEVSEPTLIAYLHNRGQDLRFLSVSDIAETDTLLDALSSACPRLVEVHFGFRSIFTNARFSTWLDDAKSHGVLQYVRGGSGLVRPLVYAAGLARPLQTDPWRIDLRELAGLE</sequence>
<protein>
    <recommendedName>
        <fullName evidence="3">F-box domain-containing protein</fullName>
    </recommendedName>
</protein>
<dbReference type="EMBL" id="KZ993950">
    <property type="protein sequence ID" value="RKO94275.1"/>
    <property type="molecule type" value="Genomic_DNA"/>
</dbReference>
<evidence type="ECO:0000313" key="2">
    <source>
        <dbReference type="Proteomes" id="UP000269721"/>
    </source>
</evidence>
<reference evidence="2" key="1">
    <citation type="journal article" date="2018" name="Nat. Microbiol.">
        <title>Leveraging single-cell genomics to expand the fungal tree of life.</title>
        <authorList>
            <person name="Ahrendt S.R."/>
            <person name="Quandt C.A."/>
            <person name="Ciobanu D."/>
            <person name="Clum A."/>
            <person name="Salamov A."/>
            <person name="Andreopoulos B."/>
            <person name="Cheng J.F."/>
            <person name="Woyke T."/>
            <person name="Pelin A."/>
            <person name="Henrissat B."/>
            <person name="Reynolds N.K."/>
            <person name="Benny G.L."/>
            <person name="Smith M.E."/>
            <person name="James T.Y."/>
            <person name="Grigoriev I.V."/>
        </authorList>
    </citation>
    <scope>NUCLEOTIDE SEQUENCE [LARGE SCALE GENOMIC DNA]</scope>
</reference>
<evidence type="ECO:0008006" key="3">
    <source>
        <dbReference type="Google" id="ProtNLM"/>
    </source>
</evidence>
<evidence type="ECO:0000313" key="1">
    <source>
        <dbReference type="EMBL" id="RKO94275.1"/>
    </source>
</evidence>
<name>A0A4P9WPL9_9FUNG</name>